<feature type="transmembrane region" description="Helical" evidence="7">
    <location>
        <begin position="83"/>
        <end position="110"/>
    </location>
</feature>
<dbReference type="GO" id="GO:0004190">
    <property type="term" value="F:aspartic-type endopeptidase activity"/>
    <property type="evidence" value="ECO:0007669"/>
    <property type="project" value="InterPro"/>
</dbReference>
<evidence type="ECO:0000313" key="11">
    <source>
        <dbReference type="Proteomes" id="UP000449209"/>
    </source>
</evidence>
<feature type="transmembrane region" description="Helical" evidence="7">
    <location>
        <begin position="117"/>
        <end position="136"/>
    </location>
</feature>
<dbReference type="GO" id="GO:0006465">
    <property type="term" value="P:signal peptide processing"/>
    <property type="evidence" value="ECO:0007669"/>
    <property type="project" value="TreeGrafter"/>
</dbReference>
<reference evidence="10 11" key="1">
    <citation type="journal article" date="2019" name="Appl. Environ. Microbiol.">
        <title>Genetic determinants of hydroxycinnamic acid metabolism in heterofermentative lactobacilli.</title>
        <authorList>
            <person name="Gaur G."/>
            <person name="Oh J.H."/>
            <person name="Filannino P."/>
            <person name="Gobbetti M."/>
            <person name="van Pijkeren J.P."/>
            <person name="Ganzle M.G."/>
        </authorList>
    </citation>
    <scope>NUCLEOTIDE SEQUENCE [LARGE SCALE GENOMIC DNA]</scope>
    <source>
        <strain evidence="10 11">C5</strain>
    </source>
</reference>
<comment type="caution">
    <text evidence="10">The sequence shown here is derived from an EMBL/GenBank/DDBJ whole genome shotgun (WGS) entry which is preliminary data.</text>
</comment>
<feature type="transmembrane region" description="Helical" evidence="7">
    <location>
        <begin position="142"/>
        <end position="160"/>
    </location>
</feature>
<dbReference type="RefSeq" id="WP_161002882.1">
    <property type="nucleotide sequence ID" value="NZ_WEZQ01000002.1"/>
</dbReference>
<evidence type="ECO:0000256" key="3">
    <source>
        <dbReference type="ARBA" id="ARBA00022475"/>
    </source>
</evidence>
<feature type="transmembrane region" description="Helical" evidence="7">
    <location>
        <begin position="172"/>
        <end position="200"/>
    </location>
</feature>
<dbReference type="Proteomes" id="UP000449209">
    <property type="component" value="Unassembled WGS sequence"/>
</dbReference>
<dbReference type="OrthoDB" id="9789291at2"/>
<evidence type="ECO:0000256" key="4">
    <source>
        <dbReference type="ARBA" id="ARBA00022692"/>
    </source>
</evidence>
<name>A0A6N9I1J4_9LACO</name>
<keyword evidence="5 7" id="KW-1133">Transmembrane helix</keyword>
<dbReference type="AlphaFoldDB" id="A0A6N9I1J4"/>
<dbReference type="EMBL" id="WEZQ01000002">
    <property type="protein sequence ID" value="MYV16273.1"/>
    <property type="molecule type" value="Genomic_DNA"/>
</dbReference>
<feature type="transmembrane region" description="Helical" evidence="7">
    <location>
        <begin position="6"/>
        <end position="27"/>
    </location>
</feature>
<dbReference type="PANTHER" id="PTHR30487:SF0">
    <property type="entry name" value="PREPILIN LEADER PEPTIDASE_N-METHYLTRANSFERASE-RELATED"/>
    <property type="match status" value="1"/>
</dbReference>
<dbReference type="PANTHER" id="PTHR30487">
    <property type="entry name" value="TYPE 4 PREPILIN-LIKE PROTEINS LEADER PEPTIDE-PROCESSING ENZYME"/>
    <property type="match status" value="1"/>
</dbReference>
<gene>
    <name evidence="10" type="ORF">GB993_01895</name>
</gene>
<proteinExistence type="inferred from homology"/>
<comment type="similarity">
    <text evidence="2">Belongs to the peptidase A24 family.</text>
</comment>
<evidence type="ECO:0000256" key="6">
    <source>
        <dbReference type="ARBA" id="ARBA00023136"/>
    </source>
</evidence>
<comment type="subcellular location">
    <subcellularLocation>
        <location evidence="1">Cell membrane</location>
        <topology evidence="1">Multi-pass membrane protein</topology>
    </subcellularLocation>
</comment>
<organism evidence="10 11">
    <name type="scientific">Furfurilactobacillus milii</name>
    <dbReference type="NCBI Taxonomy" id="2888272"/>
    <lineage>
        <taxon>Bacteria</taxon>
        <taxon>Bacillati</taxon>
        <taxon>Bacillota</taxon>
        <taxon>Bacilli</taxon>
        <taxon>Lactobacillales</taxon>
        <taxon>Lactobacillaceae</taxon>
        <taxon>Furfurilactobacillus</taxon>
    </lineage>
</organism>
<sequence>MPYIIFSISFIYITLFVSAIMCISTRLANNRPVMFARSRCDQCAKRLRWWQLIPCIGWLLQLGRCPDCHQPVSFTYPLVESSVGLLGALIIYSNPFNVAVSLVVFNLILLALACQDATHLAISVWPIVALLVLALIRHQFSWSKLLMVTTLYLVSLYFIHRFQFMGNGDVDCIAVLSLMFPIQVAIASILFASLIALSHFYLSHQRPNRLPFIPHLFSGLVIVQLYVFI</sequence>
<evidence type="ECO:0000259" key="8">
    <source>
        <dbReference type="Pfam" id="PF01478"/>
    </source>
</evidence>
<feature type="transmembrane region" description="Helical" evidence="7">
    <location>
        <begin position="212"/>
        <end position="228"/>
    </location>
</feature>
<dbReference type="Pfam" id="PF06750">
    <property type="entry name" value="A24_N_bact"/>
    <property type="match status" value="1"/>
</dbReference>
<feature type="domain" description="Prepilin peptidase A24 N-terminal" evidence="9">
    <location>
        <begin position="15"/>
        <end position="92"/>
    </location>
</feature>
<dbReference type="GO" id="GO:0005886">
    <property type="term" value="C:plasma membrane"/>
    <property type="evidence" value="ECO:0007669"/>
    <property type="project" value="UniProtKB-SubCell"/>
</dbReference>
<evidence type="ECO:0000256" key="5">
    <source>
        <dbReference type="ARBA" id="ARBA00022989"/>
    </source>
</evidence>
<dbReference type="InterPro" id="IPR050882">
    <property type="entry name" value="Prepilin_peptidase/N-MTase"/>
</dbReference>
<evidence type="ECO:0000313" key="10">
    <source>
        <dbReference type="EMBL" id="MYV16273.1"/>
    </source>
</evidence>
<evidence type="ECO:0000259" key="9">
    <source>
        <dbReference type="Pfam" id="PF06750"/>
    </source>
</evidence>
<feature type="domain" description="Prepilin type IV endopeptidase peptidase" evidence="8">
    <location>
        <begin position="104"/>
        <end position="197"/>
    </location>
</feature>
<keyword evidence="3" id="KW-1003">Cell membrane</keyword>
<keyword evidence="4 7" id="KW-0812">Transmembrane</keyword>
<dbReference type="InterPro" id="IPR000045">
    <property type="entry name" value="Prepilin_IV_endopep_pep"/>
</dbReference>
<accession>A0A6N9I1J4</accession>
<dbReference type="InterPro" id="IPR010627">
    <property type="entry name" value="Prepilin_pept_A24_N"/>
</dbReference>
<evidence type="ECO:0000256" key="1">
    <source>
        <dbReference type="ARBA" id="ARBA00004651"/>
    </source>
</evidence>
<protein>
    <submittedName>
        <fullName evidence="10">Uncharacterized protein</fullName>
    </submittedName>
</protein>
<evidence type="ECO:0000256" key="7">
    <source>
        <dbReference type="SAM" id="Phobius"/>
    </source>
</evidence>
<keyword evidence="6 7" id="KW-0472">Membrane</keyword>
<dbReference type="Pfam" id="PF01478">
    <property type="entry name" value="Peptidase_A24"/>
    <property type="match status" value="1"/>
</dbReference>
<evidence type="ECO:0000256" key="2">
    <source>
        <dbReference type="ARBA" id="ARBA00005801"/>
    </source>
</evidence>